<keyword evidence="2" id="KW-1185">Reference proteome</keyword>
<dbReference type="Proteomes" id="UP001163603">
    <property type="component" value="Chromosome 15"/>
</dbReference>
<dbReference type="EMBL" id="CM047750">
    <property type="protein sequence ID" value="KAJ0006958.1"/>
    <property type="molecule type" value="Genomic_DNA"/>
</dbReference>
<protein>
    <submittedName>
        <fullName evidence="1">Uncharacterized protein</fullName>
    </submittedName>
</protein>
<organism evidence="1 2">
    <name type="scientific">Pistacia integerrima</name>
    <dbReference type="NCBI Taxonomy" id="434235"/>
    <lineage>
        <taxon>Eukaryota</taxon>
        <taxon>Viridiplantae</taxon>
        <taxon>Streptophyta</taxon>
        <taxon>Embryophyta</taxon>
        <taxon>Tracheophyta</taxon>
        <taxon>Spermatophyta</taxon>
        <taxon>Magnoliopsida</taxon>
        <taxon>eudicotyledons</taxon>
        <taxon>Gunneridae</taxon>
        <taxon>Pentapetalae</taxon>
        <taxon>rosids</taxon>
        <taxon>malvids</taxon>
        <taxon>Sapindales</taxon>
        <taxon>Anacardiaceae</taxon>
        <taxon>Pistacia</taxon>
    </lineage>
</organism>
<gene>
    <name evidence="1" type="ORF">Pint_30537</name>
</gene>
<name>A0ACC0X015_9ROSI</name>
<evidence type="ECO:0000313" key="1">
    <source>
        <dbReference type="EMBL" id="KAJ0006958.1"/>
    </source>
</evidence>
<sequence>MVLVVRRCFNAKGKSATSPCHASNNGTIVSLNSVEDVPQVVSSQDEQFQPTPLIAPSITLSHSEDVTLPTIDSTSTKVKRGCT</sequence>
<proteinExistence type="predicted"/>
<reference evidence="2" key="1">
    <citation type="journal article" date="2023" name="G3 (Bethesda)">
        <title>Genome assembly and association tests identify interacting loci associated with vigor, precocity, and sex in interspecific pistachio rootstocks.</title>
        <authorList>
            <person name="Palmer W."/>
            <person name="Jacygrad E."/>
            <person name="Sagayaradj S."/>
            <person name="Cavanaugh K."/>
            <person name="Han R."/>
            <person name="Bertier L."/>
            <person name="Beede B."/>
            <person name="Kafkas S."/>
            <person name="Golino D."/>
            <person name="Preece J."/>
            <person name="Michelmore R."/>
        </authorList>
    </citation>
    <scope>NUCLEOTIDE SEQUENCE [LARGE SCALE GENOMIC DNA]</scope>
</reference>
<evidence type="ECO:0000313" key="2">
    <source>
        <dbReference type="Proteomes" id="UP001163603"/>
    </source>
</evidence>
<accession>A0ACC0X015</accession>
<comment type="caution">
    <text evidence="1">The sequence shown here is derived from an EMBL/GenBank/DDBJ whole genome shotgun (WGS) entry which is preliminary data.</text>
</comment>